<evidence type="ECO:0000259" key="4">
    <source>
        <dbReference type="PROSITE" id="PS51371"/>
    </source>
</evidence>
<dbReference type="PANTHER" id="PTHR43080:SF4">
    <property type="entry name" value="CRO-LIKE PROTEIN"/>
    <property type="match status" value="1"/>
</dbReference>
<feature type="domain" description="HTH cro/C1-type" evidence="3">
    <location>
        <begin position="1"/>
        <end position="38"/>
    </location>
</feature>
<dbReference type="PROSITE" id="PS51371">
    <property type="entry name" value="CBS"/>
    <property type="match status" value="1"/>
</dbReference>
<dbReference type="SMART" id="SM00116">
    <property type="entry name" value="CBS"/>
    <property type="match status" value="1"/>
</dbReference>
<name>A0A075GDG8_9ARCH</name>
<dbReference type="PANTHER" id="PTHR43080">
    <property type="entry name" value="CBS DOMAIN-CONTAINING PROTEIN CBSX3, MITOCHONDRIAL"/>
    <property type="match status" value="1"/>
</dbReference>
<dbReference type="InterPro" id="IPR046342">
    <property type="entry name" value="CBS_dom_sf"/>
</dbReference>
<dbReference type="InterPro" id="IPR051257">
    <property type="entry name" value="Diverse_CBS-Domain"/>
</dbReference>
<dbReference type="Pfam" id="PF01381">
    <property type="entry name" value="HTH_3"/>
    <property type="match status" value="1"/>
</dbReference>
<dbReference type="EMBL" id="KF900617">
    <property type="protein sequence ID" value="AIF01320.1"/>
    <property type="molecule type" value="Genomic_DNA"/>
</dbReference>
<dbReference type="Pfam" id="PF00571">
    <property type="entry name" value="CBS"/>
    <property type="match status" value="2"/>
</dbReference>
<evidence type="ECO:0000256" key="1">
    <source>
        <dbReference type="ARBA" id="ARBA00023122"/>
    </source>
</evidence>
<protein>
    <submittedName>
        <fullName evidence="5">Transcriptional regulator XRE family</fullName>
    </submittedName>
</protein>
<dbReference type="InterPro" id="IPR001387">
    <property type="entry name" value="Cro/C1-type_HTH"/>
</dbReference>
<dbReference type="CDD" id="cd00093">
    <property type="entry name" value="HTH_XRE"/>
    <property type="match status" value="1"/>
</dbReference>
<dbReference type="PROSITE" id="PS50943">
    <property type="entry name" value="HTH_CROC1"/>
    <property type="match status" value="1"/>
</dbReference>
<evidence type="ECO:0000259" key="3">
    <source>
        <dbReference type="PROSITE" id="PS50943"/>
    </source>
</evidence>
<dbReference type="InterPro" id="IPR017158">
    <property type="entry name" value="Tscrpt-reg_CBS-contain_prd"/>
</dbReference>
<feature type="domain" description="CBS" evidence="4">
    <location>
        <begin position="47"/>
        <end position="102"/>
    </location>
</feature>
<evidence type="ECO:0000256" key="2">
    <source>
        <dbReference type="PROSITE-ProRule" id="PRU00703"/>
    </source>
</evidence>
<dbReference type="SUPFAM" id="SSF54631">
    <property type="entry name" value="CBS-domain pair"/>
    <property type="match status" value="1"/>
</dbReference>
<evidence type="ECO:0000313" key="5">
    <source>
        <dbReference type="EMBL" id="AIF01320.1"/>
    </source>
</evidence>
<dbReference type="Gene3D" id="3.10.580.10">
    <property type="entry name" value="CBS-domain"/>
    <property type="match status" value="1"/>
</dbReference>
<dbReference type="SUPFAM" id="SSF47413">
    <property type="entry name" value="lambda repressor-like DNA-binding domains"/>
    <property type="match status" value="1"/>
</dbReference>
<organism evidence="5">
    <name type="scientific">uncultured marine thaumarchaeote KM3_145_B06</name>
    <dbReference type="NCBI Taxonomy" id="1456011"/>
    <lineage>
        <taxon>Archaea</taxon>
        <taxon>Nitrososphaerota</taxon>
        <taxon>environmental samples</taxon>
    </lineage>
</organism>
<keyword evidence="1 2" id="KW-0129">CBS domain</keyword>
<dbReference type="InterPro" id="IPR010982">
    <property type="entry name" value="Lambda_DNA-bd_dom_sf"/>
</dbReference>
<proteinExistence type="predicted"/>
<dbReference type="GO" id="GO:0003677">
    <property type="term" value="F:DNA binding"/>
    <property type="evidence" value="ECO:0007669"/>
    <property type="project" value="InterPro"/>
</dbReference>
<reference evidence="5" key="1">
    <citation type="journal article" date="2014" name="Genome Biol. Evol.">
        <title>Pangenome evidence for extensive interdomain horizontal transfer affecting lineage core and shell genes in uncultured planktonic thaumarchaeota and euryarchaeota.</title>
        <authorList>
            <person name="Deschamps P."/>
            <person name="Zivanovic Y."/>
            <person name="Moreira D."/>
            <person name="Rodriguez-Valera F."/>
            <person name="Lopez-Garcia P."/>
        </authorList>
    </citation>
    <scope>NUCLEOTIDE SEQUENCE</scope>
</reference>
<dbReference type="InterPro" id="IPR000644">
    <property type="entry name" value="CBS_dom"/>
</dbReference>
<accession>A0A075GDG8</accession>
<dbReference type="Gene3D" id="1.10.260.40">
    <property type="entry name" value="lambda repressor-like DNA-binding domains"/>
    <property type="match status" value="1"/>
</dbReference>
<dbReference type="AlphaFoldDB" id="A0A075GDG8"/>
<sequence length="160" mass="17349">MTGVSTSMINQIESGRSKPSYDTAKKIFENLAILEGESSSHVAGEICQTPVEKMKPTQTINDAVKKMDEMAISQIPIFDGSEPVGVVSEEGLVKKLATTNASQWKKTQLKDVMTSVPPIINYDTPANTLGPLLQFTKCILVSKDSKIVGIITASDTLRMM</sequence>
<dbReference type="PIRSF" id="PIRSF037253">
    <property type="entry name" value="HTH_CBS_prd"/>
    <property type="match status" value="1"/>
</dbReference>